<proteinExistence type="predicted"/>
<organism evidence="1 2">
    <name type="scientific">Spiromyces aspiralis</name>
    <dbReference type="NCBI Taxonomy" id="68401"/>
    <lineage>
        <taxon>Eukaryota</taxon>
        <taxon>Fungi</taxon>
        <taxon>Fungi incertae sedis</taxon>
        <taxon>Zoopagomycota</taxon>
        <taxon>Kickxellomycotina</taxon>
        <taxon>Kickxellomycetes</taxon>
        <taxon>Kickxellales</taxon>
        <taxon>Kickxellaceae</taxon>
        <taxon>Spiromyces</taxon>
    </lineage>
</organism>
<gene>
    <name evidence="1" type="ORF">EV182_003134</name>
</gene>
<evidence type="ECO:0000313" key="1">
    <source>
        <dbReference type="EMBL" id="KAJ1678896.1"/>
    </source>
</evidence>
<protein>
    <submittedName>
        <fullName evidence="1">Uncharacterized protein</fullName>
    </submittedName>
</protein>
<evidence type="ECO:0000313" key="2">
    <source>
        <dbReference type="Proteomes" id="UP001145114"/>
    </source>
</evidence>
<comment type="caution">
    <text evidence="1">The sequence shown here is derived from an EMBL/GenBank/DDBJ whole genome shotgun (WGS) entry which is preliminary data.</text>
</comment>
<name>A0ACC1HU83_9FUNG</name>
<feature type="non-terminal residue" evidence="1">
    <location>
        <position position="497"/>
    </location>
</feature>
<dbReference type="EMBL" id="JAMZIH010000769">
    <property type="protein sequence ID" value="KAJ1678896.1"/>
    <property type="molecule type" value="Genomic_DNA"/>
</dbReference>
<sequence>MDWLGLVRRQLQYSDEVPLRTGSVVWIIVGSRRSELFVRRLVDAAGDDLDRGMVTEDTQIVVAGGGDALWVEKPDLFCRDPSPVSDERQRLVSWIDDFFKNRDDHLRMGVDPVQHALVTGVSGVGKTSLVEFVASRISLPVLSVDLEKYLFDSIDNSVDCADHLRAQLDDLAARATLMSPSVIVADHLESLIFYDQNAGTAGSSCLPAYTKLVEDLPSEVFLITVCASNQRGLMGISKALHALAHTISLPTPAIPARRLLLSSMVAEFAALTWKGRQGTNGEGASASQIPRLSSTTLNRVDFEAVVPERHWDDIGGYDSVKAKLKQFLRLNAGSFANKLNIAPPSGLLLTELYSMYLGETEAYIRHLFQTAKSIAPCIVYLDELDSVATKREWESTDSSNGLQERVLSTLLNEMDGVEGRRQVILLGCTNQPHRVDDAILRPGRFDLLVRVGHPTAQDRALIFQALAKKTPTSRDIDLEHLADETEGFTGADLKQLF</sequence>
<reference evidence="1" key="1">
    <citation type="submission" date="2022-06" db="EMBL/GenBank/DDBJ databases">
        <title>Phylogenomic reconstructions and comparative analyses of Kickxellomycotina fungi.</title>
        <authorList>
            <person name="Reynolds N.K."/>
            <person name="Stajich J.E."/>
            <person name="Barry K."/>
            <person name="Grigoriev I.V."/>
            <person name="Crous P."/>
            <person name="Smith M.E."/>
        </authorList>
    </citation>
    <scope>NUCLEOTIDE SEQUENCE</scope>
    <source>
        <strain evidence="1">RSA 2271</strain>
    </source>
</reference>
<accession>A0ACC1HU83</accession>
<dbReference type="Proteomes" id="UP001145114">
    <property type="component" value="Unassembled WGS sequence"/>
</dbReference>
<keyword evidence="2" id="KW-1185">Reference proteome</keyword>